<dbReference type="AlphaFoldDB" id="A0A8A1M009"/>
<gene>
    <name evidence="2" type="ORF">I7I51_08305</name>
</gene>
<evidence type="ECO:0000313" key="2">
    <source>
        <dbReference type="EMBL" id="QSS58875.1"/>
    </source>
</evidence>
<protein>
    <submittedName>
        <fullName evidence="2">Uncharacterized protein</fullName>
    </submittedName>
</protein>
<reference evidence="2" key="1">
    <citation type="submission" date="2021-01" db="EMBL/GenBank/DDBJ databases">
        <title>Chromosome-level genome assembly of a human fungal pathogen reveals clustering of transcriptionally co-regulated genes.</title>
        <authorList>
            <person name="Voorhies M."/>
            <person name="Cohen S."/>
            <person name="Shea T.P."/>
            <person name="Petrus S."/>
            <person name="Munoz J.F."/>
            <person name="Poplawski S."/>
            <person name="Goldman W.E."/>
            <person name="Michael T."/>
            <person name="Cuomo C.A."/>
            <person name="Sil A."/>
            <person name="Beyhan S."/>
        </authorList>
    </citation>
    <scope>NUCLEOTIDE SEQUENCE</scope>
    <source>
        <strain evidence="2">WU24</strain>
    </source>
</reference>
<dbReference type="EMBL" id="CP069109">
    <property type="protein sequence ID" value="QSS58875.1"/>
    <property type="molecule type" value="Genomic_DNA"/>
</dbReference>
<feature type="compositionally biased region" description="Basic and acidic residues" evidence="1">
    <location>
        <begin position="18"/>
        <end position="27"/>
    </location>
</feature>
<organism evidence="2 3">
    <name type="scientific">Ajellomyces capsulatus</name>
    <name type="common">Darling's disease fungus</name>
    <name type="synonym">Histoplasma capsulatum</name>
    <dbReference type="NCBI Taxonomy" id="5037"/>
    <lineage>
        <taxon>Eukaryota</taxon>
        <taxon>Fungi</taxon>
        <taxon>Dikarya</taxon>
        <taxon>Ascomycota</taxon>
        <taxon>Pezizomycotina</taxon>
        <taxon>Eurotiomycetes</taxon>
        <taxon>Eurotiomycetidae</taxon>
        <taxon>Onygenales</taxon>
        <taxon>Ajellomycetaceae</taxon>
        <taxon>Histoplasma</taxon>
    </lineage>
</organism>
<feature type="region of interest" description="Disordered" evidence="1">
    <location>
        <begin position="51"/>
        <end position="70"/>
    </location>
</feature>
<evidence type="ECO:0000256" key="1">
    <source>
        <dbReference type="SAM" id="MobiDB-lite"/>
    </source>
</evidence>
<feature type="compositionally biased region" description="Polar residues" evidence="1">
    <location>
        <begin position="60"/>
        <end position="70"/>
    </location>
</feature>
<sequence>MDVLDSHPATNETATPMEEPKRQRRESLVSNDSQTASDFINSQLRLEADAREALPYASSPEISSFHTQSS</sequence>
<accession>A0A8A1M009</accession>
<name>A0A8A1M009_AJECA</name>
<feature type="region of interest" description="Disordered" evidence="1">
    <location>
        <begin position="1"/>
        <end position="36"/>
    </location>
</feature>
<proteinExistence type="predicted"/>
<dbReference type="OrthoDB" id="10262564at2759"/>
<evidence type="ECO:0000313" key="3">
    <source>
        <dbReference type="Proteomes" id="UP000663671"/>
    </source>
</evidence>
<dbReference type="Proteomes" id="UP000663671">
    <property type="component" value="Chromosome 2"/>
</dbReference>
<dbReference type="VEuPathDB" id="FungiDB:I7I51_08305"/>